<reference evidence="2" key="1">
    <citation type="submission" date="2020-06" db="EMBL/GenBank/DDBJ databases">
        <authorList>
            <consortium name="Plant Systems Biology data submission"/>
        </authorList>
    </citation>
    <scope>NUCLEOTIDE SEQUENCE</scope>
    <source>
        <strain evidence="2">D6</strain>
    </source>
</reference>
<sequence>MGSDLSVPLDEATKDDVVARVTSLGEKFEGYADAIDENGVDGDLLVGMNEDDFQETMDDLGITSRLHRRKLLQEFRKACETLDGGSTVSSYTPEDEYGMLLLPDKGPIEGVFPAEIELRHEDFPLPEQLGEGVLRTSHELPTFQQGLAQTDEEMQHLSNDFFGAIDGIDGGHRPPIPADDLERVAQVQAYGLEEIEPDGEAAKTLIGYVEMATKLFAFDFGDITFFDHESQFSFARVGLTEHIQKAILGPIYRPVNQMADHAAFLCKTNRSIGICNYTNLSKRTFVVHDIHADETFKWMKGSWPFRCYVGTPLISPSGLVLGTLCLHNIEPRPDFSRAHEIQFEQVARMVVQAIENWSLRRRIQQLEANREDVVQINANKTAPPEETGAFVKLFIDGYAALQTAASETVLQGALEMYGAIVAKQRIEHNGYKVAEEASDGSFLIVFHDAVDAFSFALDVQQQLYEATWSAELLADPQACDDGNAARGLRVCAGVHMGPLGTTEDTKHSGPTVEMTRAVAAMGHGGQVLTTFDTWNSASFLSETKLDSPQVVDLGSHVVQKGKALSEGVISKRILQLVPAALAVKYITETGEQAVNQSGAPKGRQFPDLKSLKKLSKSFFDAPSGKEVTIAFIGTGELEKRYKESSSIIAEVIGHASSLLPTSEGYQCQNNMFAFPNVTEAVRFGLRFIELMRAQRPLEDNADIARLVTFGCVHGSFVALEPHKTTGRADYFGKVVNRAARVAYTSELGKVSVGVTVADAPEDFKSFQVDDPTVWVLFVAKKQLKGVEEEMVIYECKRKRSLGQMLSARDWAR</sequence>
<comment type="caution">
    <text evidence="2">The sequence shown here is derived from an EMBL/GenBank/DDBJ whole genome shotgun (WGS) entry which is preliminary data.</text>
</comment>
<dbReference type="SUPFAM" id="SSF47769">
    <property type="entry name" value="SAM/Pointed domain"/>
    <property type="match status" value="1"/>
</dbReference>
<organism evidence="2 3">
    <name type="scientific">Seminavis robusta</name>
    <dbReference type="NCBI Taxonomy" id="568900"/>
    <lineage>
        <taxon>Eukaryota</taxon>
        <taxon>Sar</taxon>
        <taxon>Stramenopiles</taxon>
        <taxon>Ochrophyta</taxon>
        <taxon>Bacillariophyta</taxon>
        <taxon>Bacillariophyceae</taxon>
        <taxon>Bacillariophycidae</taxon>
        <taxon>Naviculales</taxon>
        <taxon>Naviculaceae</taxon>
        <taxon>Seminavis</taxon>
    </lineage>
</organism>
<dbReference type="Gene3D" id="3.30.70.1230">
    <property type="entry name" value="Nucleotide cyclase"/>
    <property type="match status" value="2"/>
</dbReference>
<feature type="domain" description="SAM" evidence="1">
    <location>
        <begin position="12"/>
        <end position="81"/>
    </location>
</feature>
<gene>
    <name evidence="2" type="ORF">SEMRO_1050_G235550.1</name>
</gene>
<keyword evidence="3" id="KW-1185">Reference proteome</keyword>
<dbReference type="SUPFAM" id="SSF55781">
    <property type="entry name" value="GAF domain-like"/>
    <property type="match status" value="1"/>
</dbReference>
<dbReference type="OrthoDB" id="38307at2759"/>
<dbReference type="InterPro" id="IPR029787">
    <property type="entry name" value="Nucleotide_cyclase"/>
</dbReference>
<dbReference type="InterPro" id="IPR001660">
    <property type="entry name" value="SAM"/>
</dbReference>
<dbReference type="GO" id="GO:0016301">
    <property type="term" value="F:kinase activity"/>
    <property type="evidence" value="ECO:0007669"/>
    <property type="project" value="UniProtKB-KW"/>
</dbReference>
<evidence type="ECO:0000313" key="2">
    <source>
        <dbReference type="EMBL" id="CAB9519829.1"/>
    </source>
</evidence>
<dbReference type="SUPFAM" id="SSF55073">
    <property type="entry name" value="Nucleotide cyclase"/>
    <property type="match status" value="2"/>
</dbReference>
<dbReference type="InterPro" id="IPR003018">
    <property type="entry name" value="GAF"/>
</dbReference>
<dbReference type="InterPro" id="IPR013761">
    <property type="entry name" value="SAM/pointed_sf"/>
</dbReference>
<dbReference type="PANTHER" id="PTHR43081:SF1">
    <property type="entry name" value="ADENYLATE CYCLASE, TERMINAL-DIFFERENTIATION SPECIFIC"/>
    <property type="match status" value="1"/>
</dbReference>
<dbReference type="Gene3D" id="3.30.450.40">
    <property type="match status" value="1"/>
</dbReference>
<dbReference type="SMART" id="SM00454">
    <property type="entry name" value="SAM"/>
    <property type="match status" value="1"/>
</dbReference>
<dbReference type="Proteomes" id="UP001153069">
    <property type="component" value="Unassembled WGS sequence"/>
</dbReference>
<dbReference type="Pfam" id="PF07647">
    <property type="entry name" value="SAM_2"/>
    <property type="match status" value="1"/>
</dbReference>
<proteinExistence type="predicted"/>
<keyword evidence="2" id="KW-0808">Transferase</keyword>
<evidence type="ECO:0000259" key="1">
    <source>
        <dbReference type="PROSITE" id="PS50105"/>
    </source>
</evidence>
<accession>A0A9N8EJC1</accession>
<keyword evidence="2" id="KW-0418">Kinase</keyword>
<dbReference type="PANTHER" id="PTHR43081">
    <property type="entry name" value="ADENYLATE CYCLASE, TERMINAL-DIFFERENTIATION SPECIFIC-RELATED"/>
    <property type="match status" value="1"/>
</dbReference>
<dbReference type="Pfam" id="PF01590">
    <property type="entry name" value="GAF"/>
    <property type="match status" value="1"/>
</dbReference>
<protein>
    <submittedName>
        <fullName evidence="2">Serine/threonine-protein kinase/receptor</fullName>
    </submittedName>
</protein>
<name>A0A9N8EJC1_9STRA</name>
<dbReference type="AlphaFoldDB" id="A0A9N8EJC1"/>
<dbReference type="InterPro" id="IPR029016">
    <property type="entry name" value="GAF-like_dom_sf"/>
</dbReference>
<dbReference type="Gene3D" id="1.10.150.50">
    <property type="entry name" value="Transcription Factor, Ets-1"/>
    <property type="match status" value="1"/>
</dbReference>
<dbReference type="InterPro" id="IPR050697">
    <property type="entry name" value="Adenylyl/Guanylyl_Cyclase_3/4"/>
</dbReference>
<dbReference type="EMBL" id="CAICTM010001048">
    <property type="protein sequence ID" value="CAB9519829.1"/>
    <property type="molecule type" value="Genomic_DNA"/>
</dbReference>
<evidence type="ECO:0000313" key="3">
    <source>
        <dbReference type="Proteomes" id="UP001153069"/>
    </source>
</evidence>
<dbReference type="PROSITE" id="PS50105">
    <property type="entry name" value="SAM_DOMAIN"/>
    <property type="match status" value="1"/>
</dbReference>